<reference evidence="2 3" key="1">
    <citation type="submission" date="2021-12" db="EMBL/GenBank/DDBJ databases">
        <title>A phylogenomic analysis of Limosilactobacillus reuteri reveals ancient and stable evolutionary relationships with rodents and birds and zoonotic transmission to humans.</title>
        <authorList>
            <person name="Li F."/>
            <person name="Li X."/>
            <person name="Cheng C."/>
            <person name="Tollenaar S."/>
            <person name="Zhang J.S."/>
            <person name="Simpson D."/>
            <person name="Tasseva G."/>
            <person name="Perez-Munoz M.E."/>
            <person name="Frese S."/>
            <person name="Gaenzle M.G."/>
            <person name="Walter J."/>
            <person name="Zheng J."/>
        </authorList>
    </citation>
    <scope>NUCLEOTIDE SEQUENCE [LARGE SCALE GENOMIC DNA]</scope>
    <source>
        <strain evidence="2 3">WF-AF5-A</strain>
    </source>
</reference>
<dbReference type="RefSeq" id="WP_231795976.1">
    <property type="nucleotide sequence ID" value="NZ_JAJPDJ010000063.1"/>
</dbReference>
<keyword evidence="3" id="KW-1185">Reference proteome</keyword>
<protein>
    <submittedName>
        <fullName evidence="2">Uncharacterized protein</fullName>
    </submittedName>
</protein>
<dbReference type="Proteomes" id="UP001200032">
    <property type="component" value="Unassembled WGS sequence"/>
</dbReference>
<feature type="transmembrane region" description="Helical" evidence="1">
    <location>
        <begin position="52"/>
        <end position="72"/>
    </location>
</feature>
<sequence>MLQKINNKLDEWSKIAEPYIKFSIFTTLLASFITPTLFYLYMSYRNFLDNEYIYLGILMLLIPILLEVLLSLGIKQKIYAGLSFFILYIAIMIILVWRHQSPWLIAFSLVFLGYLISYILIKGILIFTKELKEIFIETKNVATLIGQIMIPVLTTAIPIAIALAIKYLFNI</sequence>
<accession>A0ABS8RDZ8</accession>
<feature type="transmembrane region" description="Helical" evidence="1">
    <location>
        <begin position="20"/>
        <end position="40"/>
    </location>
</feature>
<evidence type="ECO:0000313" key="3">
    <source>
        <dbReference type="Proteomes" id="UP001200032"/>
    </source>
</evidence>
<feature type="transmembrane region" description="Helical" evidence="1">
    <location>
        <begin position="103"/>
        <end position="127"/>
    </location>
</feature>
<dbReference type="EMBL" id="JAJPDJ010000063">
    <property type="protein sequence ID" value="MCD7138933.1"/>
    <property type="molecule type" value="Genomic_DNA"/>
</dbReference>
<proteinExistence type="predicted"/>
<feature type="transmembrane region" description="Helical" evidence="1">
    <location>
        <begin position="79"/>
        <end position="97"/>
    </location>
</feature>
<keyword evidence="1" id="KW-1133">Transmembrane helix</keyword>
<keyword evidence="1" id="KW-0812">Transmembrane</keyword>
<organism evidence="2 3">
    <name type="scientific">Limosilactobacillus balticus</name>
    <dbReference type="NCBI Taxonomy" id="2759747"/>
    <lineage>
        <taxon>Bacteria</taxon>
        <taxon>Bacillati</taxon>
        <taxon>Bacillota</taxon>
        <taxon>Bacilli</taxon>
        <taxon>Lactobacillales</taxon>
        <taxon>Lactobacillaceae</taxon>
        <taxon>Limosilactobacillus</taxon>
    </lineage>
</organism>
<name>A0ABS8RDZ8_9LACO</name>
<feature type="transmembrane region" description="Helical" evidence="1">
    <location>
        <begin position="148"/>
        <end position="169"/>
    </location>
</feature>
<evidence type="ECO:0000313" key="2">
    <source>
        <dbReference type="EMBL" id="MCD7138933.1"/>
    </source>
</evidence>
<comment type="caution">
    <text evidence="2">The sequence shown here is derived from an EMBL/GenBank/DDBJ whole genome shotgun (WGS) entry which is preliminary data.</text>
</comment>
<evidence type="ECO:0000256" key="1">
    <source>
        <dbReference type="SAM" id="Phobius"/>
    </source>
</evidence>
<gene>
    <name evidence="2" type="ORF">LTY59_06825</name>
</gene>
<keyword evidence="1" id="KW-0472">Membrane</keyword>